<evidence type="ECO:0000259" key="6">
    <source>
        <dbReference type="PROSITE" id="PS50994"/>
    </source>
</evidence>
<feature type="compositionally biased region" description="Basic and acidic residues" evidence="5">
    <location>
        <begin position="48"/>
        <end position="90"/>
    </location>
</feature>
<dbReference type="SUPFAM" id="SSF56672">
    <property type="entry name" value="DNA/RNA polymerases"/>
    <property type="match status" value="1"/>
</dbReference>
<dbReference type="PANTHER" id="PTHR37984">
    <property type="entry name" value="PROTEIN CBG26694"/>
    <property type="match status" value="1"/>
</dbReference>
<dbReference type="SUPFAM" id="SSF53098">
    <property type="entry name" value="Ribonuclease H-like"/>
    <property type="match status" value="1"/>
</dbReference>
<dbReference type="Proteomes" id="UP000249218">
    <property type="component" value="Unassembled WGS sequence"/>
</dbReference>
<dbReference type="OrthoDB" id="8026949at2759"/>
<dbReference type="Gene3D" id="4.10.60.10">
    <property type="entry name" value="Zinc finger, CCHC-type"/>
    <property type="match status" value="1"/>
</dbReference>
<dbReference type="InterPro" id="IPR001584">
    <property type="entry name" value="Integrase_cat-core"/>
</dbReference>
<keyword evidence="1" id="KW-0808">Transferase</keyword>
<feature type="compositionally biased region" description="Basic and acidic residues" evidence="5">
    <location>
        <begin position="103"/>
        <end position="116"/>
    </location>
</feature>
<keyword evidence="3" id="KW-0540">Nuclease</keyword>
<dbReference type="CDD" id="cd00303">
    <property type="entry name" value="retropepsin_like"/>
    <property type="match status" value="1"/>
</dbReference>
<dbReference type="Gene3D" id="3.10.10.10">
    <property type="entry name" value="HIV Type 1 Reverse Transcriptase, subunit A, domain 1"/>
    <property type="match status" value="1"/>
</dbReference>
<dbReference type="InterPro" id="IPR012337">
    <property type="entry name" value="RNaseH-like_sf"/>
</dbReference>
<dbReference type="GO" id="GO:0008270">
    <property type="term" value="F:zinc ion binding"/>
    <property type="evidence" value="ECO:0007669"/>
    <property type="project" value="InterPro"/>
</dbReference>
<dbReference type="Pfam" id="PF00665">
    <property type="entry name" value="rve"/>
    <property type="match status" value="1"/>
</dbReference>
<dbReference type="GO" id="GO:0003676">
    <property type="term" value="F:nucleic acid binding"/>
    <property type="evidence" value="ECO:0007669"/>
    <property type="project" value="InterPro"/>
</dbReference>
<keyword evidence="4" id="KW-0255">Endonuclease</keyword>
<feature type="region of interest" description="Disordered" evidence="5">
    <location>
        <begin position="1194"/>
        <end position="1214"/>
    </location>
</feature>
<dbReference type="InterPro" id="IPR043502">
    <property type="entry name" value="DNA/RNA_pol_sf"/>
</dbReference>
<keyword evidence="2" id="KW-0548">Nucleotidyltransferase</keyword>
<dbReference type="PANTHER" id="PTHR37984:SF5">
    <property type="entry name" value="PROTEIN NYNRIN-LIKE"/>
    <property type="match status" value="1"/>
</dbReference>
<evidence type="ECO:0000256" key="1">
    <source>
        <dbReference type="ARBA" id="ARBA00022679"/>
    </source>
</evidence>
<organism evidence="7 8">
    <name type="scientific">Helicoverpa armigera</name>
    <name type="common">Cotton bollworm</name>
    <name type="synonym">Heliothis armigera</name>
    <dbReference type="NCBI Taxonomy" id="29058"/>
    <lineage>
        <taxon>Eukaryota</taxon>
        <taxon>Metazoa</taxon>
        <taxon>Ecdysozoa</taxon>
        <taxon>Arthropoda</taxon>
        <taxon>Hexapoda</taxon>
        <taxon>Insecta</taxon>
        <taxon>Pterygota</taxon>
        <taxon>Neoptera</taxon>
        <taxon>Endopterygota</taxon>
        <taxon>Lepidoptera</taxon>
        <taxon>Glossata</taxon>
        <taxon>Ditrysia</taxon>
        <taxon>Noctuoidea</taxon>
        <taxon>Noctuidae</taxon>
        <taxon>Heliothinae</taxon>
        <taxon>Helicoverpa</taxon>
    </lineage>
</organism>
<accession>A0A2W1BJ43</accession>
<dbReference type="InterPro" id="IPR021109">
    <property type="entry name" value="Peptidase_aspartic_dom_sf"/>
</dbReference>
<feature type="compositionally biased region" description="Basic and acidic residues" evidence="5">
    <location>
        <begin position="1"/>
        <end position="17"/>
    </location>
</feature>
<evidence type="ECO:0000256" key="2">
    <source>
        <dbReference type="ARBA" id="ARBA00022695"/>
    </source>
</evidence>
<evidence type="ECO:0000313" key="7">
    <source>
        <dbReference type="EMBL" id="PZC74321.1"/>
    </source>
</evidence>
<dbReference type="Gene3D" id="2.40.70.10">
    <property type="entry name" value="Acid Proteases"/>
    <property type="match status" value="1"/>
</dbReference>
<evidence type="ECO:0000256" key="5">
    <source>
        <dbReference type="SAM" id="MobiDB-lite"/>
    </source>
</evidence>
<feature type="region of interest" description="Disordered" evidence="5">
    <location>
        <begin position="354"/>
        <end position="381"/>
    </location>
</feature>
<dbReference type="InterPro" id="IPR036875">
    <property type="entry name" value="Znf_CCHC_sf"/>
</dbReference>
<dbReference type="SMART" id="SM00343">
    <property type="entry name" value="ZnF_C2HC"/>
    <property type="match status" value="2"/>
</dbReference>
<dbReference type="SUPFAM" id="SSF50630">
    <property type="entry name" value="Acid proteases"/>
    <property type="match status" value="1"/>
</dbReference>
<dbReference type="AlphaFoldDB" id="A0A2W1BJ43"/>
<evidence type="ECO:0000256" key="3">
    <source>
        <dbReference type="ARBA" id="ARBA00022722"/>
    </source>
</evidence>
<feature type="compositionally biased region" description="Acidic residues" evidence="5">
    <location>
        <begin position="1198"/>
        <end position="1214"/>
    </location>
</feature>
<dbReference type="InterPro" id="IPR000477">
    <property type="entry name" value="RT_dom"/>
</dbReference>
<reference evidence="7 8" key="1">
    <citation type="journal article" date="2017" name="BMC Biol.">
        <title>Genomic innovations, transcriptional plasticity and gene loss underlying the evolution and divergence of two highly polyphagous and invasive Helicoverpa pest species.</title>
        <authorList>
            <person name="Pearce S.L."/>
            <person name="Clarke D.F."/>
            <person name="East P.D."/>
            <person name="Elfekih S."/>
            <person name="Gordon K.H."/>
            <person name="Jermiin L.S."/>
            <person name="McGaughran A."/>
            <person name="Oakeshott J.G."/>
            <person name="Papanikolaou A."/>
            <person name="Perera O.P."/>
            <person name="Rane R.V."/>
            <person name="Richards S."/>
            <person name="Tay W.T."/>
            <person name="Walsh T.K."/>
            <person name="Anderson A."/>
            <person name="Anderson C.J."/>
            <person name="Asgari S."/>
            <person name="Board P.G."/>
            <person name="Bretschneider A."/>
            <person name="Campbell P.M."/>
            <person name="Chertemps T."/>
            <person name="Christeller J.T."/>
            <person name="Coppin C.W."/>
            <person name="Downes S.J."/>
            <person name="Duan G."/>
            <person name="Farnsworth C.A."/>
            <person name="Good R.T."/>
            <person name="Han L.B."/>
            <person name="Han Y.C."/>
            <person name="Hatje K."/>
            <person name="Horne I."/>
            <person name="Huang Y.P."/>
            <person name="Hughes D.S."/>
            <person name="Jacquin-Joly E."/>
            <person name="James W."/>
            <person name="Jhangiani S."/>
            <person name="Kollmar M."/>
            <person name="Kuwar S.S."/>
            <person name="Li S."/>
            <person name="Liu N.Y."/>
            <person name="Maibeche M.T."/>
            <person name="Miller J.R."/>
            <person name="Montagne N."/>
            <person name="Perry T."/>
            <person name="Qu J."/>
            <person name="Song S.V."/>
            <person name="Sutton G.G."/>
            <person name="Vogel H."/>
            <person name="Walenz B.P."/>
            <person name="Xu W."/>
            <person name="Zhang H.J."/>
            <person name="Zou Z."/>
            <person name="Batterham P."/>
            <person name="Edwards O.R."/>
            <person name="Feyereisen R."/>
            <person name="Gibbs R.A."/>
            <person name="Heckel D.G."/>
            <person name="McGrath A."/>
            <person name="Robin C."/>
            <person name="Scherer S.E."/>
            <person name="Worley K.C."/>
            <person name="Wu Y.D."/>
        </authorList>
    </citation>
    <scope>NUCLEOTIDE SEQUENCE [LARGE SCALE GENOMIC DNA]</scope>
    <source>
        <strain evidence="7">Harm_GR_Male_#8</strain>
        <tissue evidence="7">Whole organism</tissue>
    </source>
</reference>
<evidence type="ECO:0000313" key="8">
    <source>
        <dbReference type="Proteomes" id="UP000249218"/>
    </source>
</evidence>
<dbReference type="GO" id="GO:0004519">
    <property type="term" value="F:endonuclease activity"/>
    <property type="evidence" value="ECO:0007669"/>
    <property type="project" value="UniProtKB-KW"/>
</dbReference>
<keyword evidence="4" id="KW-0378">Hydrolase</keyword>
<dbReference type="GO" id="GO:0042575">
    <property type="term" value="C:DNA polymerase complex"/>
    <property type="evidence" value="ECO:0007669"/>
    <property type="project" value="UniProtKB-ARBA"/>
</dbReference>
<dbReference type="CDD" id="cd01647">
    <property type="entry name" value="RT_LTR"/>
    <property type="match status" value="1"/>
</dbReference>
<dbReference type="GO" id="GO:0003964">
    <property type="term" value="F:RNA-directed DNA polymerase activity"/>
    <property type="evidence" value="ECO:0007669"/>
    <property type="project" value="UniProtKB-EC"/>
</dbReference>
<feature type="region of interest" description="Disordered" evidence="5">
    <location>
        <begin position="1"/>
        <end position="163"/>
    </location>
</feature>
<feature type="domain" description="Integrase catalytic" evidence="6">
    <location>
        <begin position="906"/>
        <end position="1065"/>
    </location>
</feature>
<name>A0A2W1BJ43_HELAM</name>
<dbReference type="PROSITE" id="PS50994">
    <property type="entry name" value="INTEGRASE"/>
    <property type="match status" value="1"/>
</dbReference>
<feature type="compositionally biased region" description="Basic and acidic residues" evidence="5">
    <location>
        <begin position="354"/>
        <end position="370"/>
    </location>
</feature>
<gene>
    <name evidence="7" type="primary">HaOG207974</name>
    <name evidence="7" type="ORF">B5X24_HaOG207974</name>
</gene>
<dbReference type="EMBL" id="KZ150056">
    <property type="protein sequence ID" value="PZC74321.1"/>
    <property type="molecule type" value="Genomic_DNA"/>
</dbReference>
<dbReference type="SUPFAM" id="SSF57756">
    <property type="entry name" value="Retrovirus zinc finger-like domains"/>
    <property type="match status" value="1"/>
</dbReference>
<proteinExistence type="predicted"/>
<feature type="compositionally biased region" description="Basic and acidic residues" evidence="5">
    <location>
        <begin position="126"/>
        <end position="140"/>
    </location>
</feature>
<keyword evidence="8" id="KW-1185">Reference proteome</keyword>
<dbReference type="Pfam" id="PF00078">
    <property type="entry name" value="RVT_1"/>
    <property type="match status" value="1"/>
</dbReference>
<dbReference type="Gene3D" id="3.30.420.10">
    <property type="entry name" value="Ribonuclease H-like superfamily/Ribonuclease H"/>
    <property type="match status" value="1"/>
</dbReference>
<dbReference type="GO" id="GO:0015074">
    <property type="term" value="P:DNA integration"/>
    <property type="evidence" value="ECO:0007669"/>
    <property type="project" value="InterPro"/>
</dbReference>
<protein>
    <recommendedName>
        <fullName evidence="6">Integrase catalytic domain-containing protein</fullName>
    </recommendedName>
</protein>
<dbReference type="InterPro" id="IPR001878">
    <property type="entry name" value="Znf_CCHC"/>
</dbReference>
<dbReference type="FunFam" id="3.30.420.10:FF:000032">
    <property type="entry name" value="Retrovirus-related Pol polyprotein from transposon 297-like Protein"/>
    <property type="match status" value="1"/>
</dbReference>
<sequence length="1214" mass="138506">MDREDRNRREKSFERFSADPGVPMYKGQGQDALESRRRALSHASWPGEPRRVGEGRSLRKYGSERPGASRERDAEVERNGLLDGERETTHSRRTAQRCLRTPARWERERSPRTGQERRRRSLECTPRSEDEVTPRRESRCNRKRSRSPSRDLGESQPSCSKQYKCHDTSTDTILDKFLSILQSVKGSDKPRMTFNTNIVPEFDPMSKEQTILTWLTKVEECAGIYGWEDKETIHYALPKLTGLARSWYQNLPTMLFTWSEWKNKLIESFPVREDYAELLTEMLAKRVKYGESLDHYYYAKINLLNRCQIYGRQAVDCLLHGVDDRAIRVGAQAAQFSDPEKVLKYFRTVKVGQSRENHESSSKFRNERRNTTSFAKSGGSKPDTTKIICYNCDQFGHPRFKCDKPPAKCTTCDKSGHLSVHCYRNKTNKSREGDTNQLKDNKEKQVAQLNIVEEVNAKYKLNIKVNGNVVDCHLDLGSQCSLITLSKAREFNLDIVVPEDLPTLRGIGNNLTNPVGMTTVSVEVQNITQTINMYVVDDYVISQSVLLGHSFTEKPDIIITKTPTAVIFQQIPSTKVHLEVSKDIDISPNTLRAVQVLADSKTDVRVYVNGSIRGPVGSEYYLLPGDYEVKGGRSALLVHNASSSVINLKRGTLLARVYPKSTDKGNPEDTLQSCNVSFCEIQNEDDFNHGDNLTPEELMQLKLLLQKHSDCFSSGLHDLGFTDLTEMVIELDNSEPVVYRPYRMSFADRALVRNMIQEMVDHGIVRESTSPYASPIVLVQKKTGDKRLCVDYRELNRKTKKEHYPLPRIEDQLDQLAGNTVFTSLDLASGYYQIAIAEESRHRTAFVTPDGQFEYNRMPFGLRIRKNYWFAKMRKFVKKYVSSCLECSHHKAPGGKREGELHPIDKPSVPFHTVHADHLGPFIKSKKGNCYLLVIVDGFTKYVAIKPVKDTKSATTIRVLKEFISYFGTPMRLITDKGSSFTSGAFKDFITSYSIKHIVNAVATPRANGQVERFNRTILDALSTSTHGKDEKSWDEYVSDIQLGLNTTTHKTTNKTPSELLFGFNIKCRSEGLLGEVLDDTVNVTSGQDLIDIRDEAREKIIEKQNKDQEQFNSRRKPAKQYSEGDLVRVERQLAHDGQSQKLVVKFQGPYRVLKALPNDRYVIEDTPLSRKNNRRYEAIVAVDKMQPWLHFNRDLESSDDENNSDNDQTADIE</sequence>
<dbReference type="InterPro" id="IPR036397">
    <property type="entry name" value="RNaseH_sf"/>
</dbReference>
<evidence type="ECO:0000256" key="4">
    <source>
        <dbReference type="ARBA" id="ARBA00022759"/>
    </source>
</evidence>
<dbReference type="InterPro" id="IPR050951">
    <property type="entry name" value="Retrovirus_Pol_polyprotein"/>
</dbReference>